<keyword evidence="4" id="KW-0808">Transferase</keyword>
<dbReference type="InterPro" id="IPR036890">
    <property type="entry name" value="HATPase_C_sf"/>
</dbReference>
<dbReference type="EMBL" id="PEBD01000010">
    <property type="protein sequence ID" value="PHV65774.1"/>
    <property type="molecule type" value="Genomic_DNA"/>
</dbReference>
<evidence type="ECO:0000256" key="9">
    <source>
        <dbReference type="SAM" id="Phobius"/>
    </source>
</evidence>
<dbReference type="InterPro" id="IPR003594">
    <property type="entry name" value="HATPase_dom"/>
</dbReference>
<dbReference type="SUPFAM" id="SSF55874">
    <property type="entry name" value="ATPase domain of HSP90 chaperone/DNA topoisomerase II/histidine kinase"/>
    <property type="match status" value="1"/>
</dbReference>
<evidence type="ECO:0000256" key="5">
    <source>
        <dbReference type="ARBA" id="ARBA00022741"/>
    </source>
</evidence>
<evidence type="ECO:0000256" key="7">
    <source>
        <dbReference type="ARBA" id="ARBA00022840"/>
    </source>
</evidence>
<feature type="transmembrane region" description="Helical" evidence="9">
    <location>
        <begin position="145"/>
        <end position="165"/>
    </location>
</feature>
<keyword evidence="7" id="KW-0067">ATP-binding</keyword>
<reference evidence="11 12" key="1">
    <citation type="submission" date="2017-10" db="EMBL/GenBank/DDBJ databases">
        <title>The draft genome sequence of Williamsia sp. BULT 1.1 isolated from the semi-arid grassland soils from South Africa.</title>
        <authorList>
            <person name="Kabwe M.H."/>
            <person name="Govender N."/>
            <person name="Mutseka Lunga P."/>
            <person name="Vikram S."/>
            <person name="Makhalanyane T.P."/>
        </authorList>
    </citation>
    <scope>NUCLEOTIDE SEQUENCE [LARGE SCALE GENOMIC DNA]</scope>
    <source>
        <strain evidence="11 12">BULT 1.1</strain>
    </source>
</reference>
<dbReference type="Proteomes" id="UP000225108">
    <property type="component" value="Unassembled WGS sequence"/>
</dbReference>
<protein>
    <recommendedName>
        <fullName evidence="2">histidine kinase</fullName>
        <ecNumber evidence="2">2.7.13.3</ecNumber>
    </recommendedName>
</protein>
<comment type="caution">
    <text evidence="11">The sequence shown here is derived from an EMBL/GenBank/DDBJ whole genome shotgun (WGS) entry which is preliminary data.</text>
</comment>
<dbReference type="AlphaFoldDB" id="A0A2G3PIY1"/>
<feature type="transmembrane region" description="Helical" evidence="9">
    <location>
        <begin position="347"/>
        <end position="368"/>
    </location>
</feature>
<evidence type="ECO:0000313" key="12">
    <source>
        <dbReference type="Proteomes" id="UP000225108"/>
    </source>
</evidence>
<evidence type="ECO:0000259" key="10">
    <source>
        <dbReference type="SMART" id="SM00387"/>
    </source>
</evidence>
<keyword evidence="9" id="KW-0472">Membrane</keyword>
<feature type="transmembrane region" description="Helical" evidence="9">
    <location>
        <begin position="289"/>
        <end position="308"/>
    </location>
</feature>
<keyword evidence="9" id="KW-1133">Transmembrane helix</keyword>
<dbReference type="GO" id="GO:0000155">
    <property type="term" value="F:phosphorelay sensor kinase activity"/>
    <property type="evidence" value="ECO:0007669"/>
    <property type="project" value="InterPro"/>
</dbReference>
<dbReference type="Gene3D" id="1.20.5.1930">
    <property type="match status" value="1"/>
</dbReference>
<evidence type="ECO:0000256" key="6">
    <source>
        <dbReference type="ARBA" id="ARBA00022777"/>
    </source>
</evidence>
<feature type="transmembrane region" description="Helical" evidence="9">
    <location>
        <begin position="172"/>
        <end position="194"/>
    </location>
</feature>
<evidence type="ECO:0000313" key="11">
    <source>
        <dbReference type="EMBL" id="PHV65774.1"/>
    </source>
</evidence>
<dbReference type="GO" id="GO:0016020">
    <property type="term" value="C:membrane"/>
    <property type="evidence" value="ECO:0007669"/>
    <property type="project" value="InterPro"/>
</dbReference>
<evidence type="ECO:0000256" key="8">
    <source>
        <dbReference type="ARBA" id="ARBA00023012"/>
    </source>
</evidence>
<keyword evidence="6 11" id="KW-0418">Kinase</keyword>
<dbReference type="PANTHER" id="PTHR24421:SF10">
    <property type="entry name" value="NITRATE_NITRITE SENSOR PROTEIN NARQ"/>
    <property type="match status" value="1"/>
</dbReference>
<dbReference type="SMART" id="SM00387">
    <property type="entry name" value="HATPase_c"/>
    <property type="match status" value="1"/>
</dbReference>
<feature type="transmembrane region" description="Helical" evidence="9">
    <location>
        <begin position="114"/>
        <end position="133"/>
    </location>
</feature>
<feature type="transmembrane region" description="Helical" evidence="9">
    <location>
        <begin position="411"/>
        <end position="429"/>
    </location>
</feature>
<evidence type="ECO:0000256" key="4">
    <source>
        <dbReference type="ARBA" id="ARBA00022679"/>
    </source>
</evidence>
<dbReference type="Pfam" id="PF07730">
    <property type="entry name" value="HisKA_3"/>
    <property type="match status" value="1"/>
</dbReference>
<dbReference type="InterPro" id="IPR050482">
    <property type="entry name" value="Sensor_HK_TwoCompSys"/>
</dbReference>
<dbReference type="InterPro" id="IPR011712">
    <property type="entry name" value="Sig_transdc_His_kin_sub3_dim/P"/>
</dbReference>
<organism evidence="11 12">
    <name type="scientific">Williamsia marianensis</name>
    <dbReference type="NCBI Taxonomy" id="85044"/>
    <lineage>
        <taxon>Bacteria</taxon>
        <taxon>Bacillati</taxon>
        <taxon>Actinomycetota</taxon>
        <taxon>Actinomycetes</taxon>
        <taxon>Mycobacteriales</taxon>
        <taxon>Nocardiaceae</taxon>
        <taxon>Williamsia</taxon>
    </lineage>
</organism>
<dbReference type="Pfam" id="PF02518">
    <property type="entry name" value="HATPase_c"/>
    <property type="match status" value="1"/>
</dbReference>
<dbReference type="GO" id="GO:0046983">
    <property type="term" value="F:protein dimerization activity"/>
    <property type="evidence" value="ECO:0007669"/>
    <property type="project" value="InterPro"/>
</dbReference>
<evidence type="ECO:0000256" key="2">
    <source>
        <dbReference type="ARBA" id="ARBA00012438"/>
    </source>
</evidence>
<dbReference type="GO" id="GO:0005524">
    <property type="term" value="F:ATP binding"/>
    <property type="evidence" value="ECO:0007669"/>
    <property type="project" value="UniProtKB-KW"/>
</dbReference>
<feature type="transmembrane region" description="Helical" evidence="9">
    <location>
        <begin position="241"/>
        <end position="260"/>
    </location>
</feature>
<dbReference type="PANTHER" id="PTHR24421">
    <property type="entry name" value="NITRATE/NITRITE SENSOR PROTEIN NARX-RELATED"/>
    <property type="match status" value="1"/>
</dbReference>
<dbReference type="CDD" id="cd16917">
    <property type="entry name" value="HATPase_UhpB-NarQ-NarX-like"/>
    <property type="match status" value="1"/>
</dbReference>
<keyword evidence="9" id="KW-0812">Transmembrane</keyword>
<feature type="transmembrane region" description="Helical" evidence="9">
    <location>
        <begin position="206"/>
        <end position="229"/>
    </location>
</feature>
<proteinExistence type="predicted"/>
<feature type="transmembrane region" description="Helical" evidence="9">
    <location>
        <begin position="320"/>
        <end position="341"/>
    </location>
</feature>
<dbReference type="Gene3D" id="3.30.565.10">
    <property type="entry name" value="Histidine kinase-like ATPase, C-terminal domain"/>
    <property type="match status" value="1"/>
</dbReference>
<feature type="transmembrane region" description="Helical" evidence="9">
    <location>
        <begin position="380"/>
        <end position="399"/>
    </location>
</feature>
<keyword evidence="5" id="KW-0547">Nucleotide-binding</keyword>
<evidence type="ECO:0000256" key="1">
    <source>
        <dbReference type="ARBA" id="ARBA00000085"/>
    </source>
</evidence>
<keyword evidence="8" id="KW-0902">Two-component regulatory system</keyword>
<accession>A0A2G3PIY1</accession>
<gene>
    <name evidence="11" type="ORF">CSW57_18860</name>
</gene>
<keyword evidence="3" id="KW-0597">Phosphoprotein</keyword>
<evidence type="ECO:0000256" key="3">
    <source>
        <dbReference type="ARBA" id="ARBA00022553"/>
    </source>
</evidence>
<dbReference type="EC" id="2.7.13.3" evidence="2"/>
<comment type="catalytic activity">
    <reaction evidence="1">
        <text>ATP + protein L-histidine = ADP + protein N-phospho-L-histidine.</text>
        <dbReference type="EC" id="2.7.13.3"/>
    </reaction>
</comment>
<sequence length="769" mass="81744">MRRFRQPRPTTASVPSSLSPWCRPMPVSWVWSSFFSFFSGCGPIPSALSVELSGMGMTELSGGTCPGRQGRRSLVAGKFASAAVFCESACHDDLVRATAHGLVDKIGDSALRRIALVLGVGAVTCIVGALVLHHELTERVTAEPMFASDLVLGSVWPVAGVVLLWHQPRNRCGWLLVSTGLISVYLILGQYSVWNAKVSPLPGSAVADWISMFGFGVYFVVLPLLTLMFPDGGFGSRPEKILAMSALSAAMAAVGARMVVPGRADVDAAVQNPIGIEVLEPLNYVTLVSSFYCLAAATPLAVVALVLRTRRAVGVQRAQLQWFMVGGIVMACALILALLLGETGPGNAAFVIALLAPPVAVVSATLRFRLVDAEFALSRSIVLVLVVALVAAGGGLMLWRLDPELAGSRAGIALVVVLVLGAFAVRAVLQRVIDNWWFPQLRGSRTLAPRISEAVTLSSEPRAALTDLISALRTELRMPYVAFDGVVRAEHGIRPAHVVTIDAIALGRRVGQLEVAPRRVGEGFSAEERRLLEQVAAHAAMMAYATSLVAETEHSRARIVAAREEERRRLRNDLHDGVGPGLAGIALQMDALAAELRRKGDDAHADKADGIRDRVREAVVQVRAVSRGLRPPVLDQLGLAQALRQLVDGLGAIEGVVQLDDMGELPAAAEVATYTIAAEAVTNVVHHSAASRVRIDVECDDENLELRVSDNGRGMPGRPTPGVGLMSMRQRAAEVGGRVEHLAAQGGGTVVRLVVPVVSAAVPREAVRQ</sequence>
<name>A0A2G3PIY1_WILMA</name>
<feature type="domain" description="Histidine kinase/HSP90-like ATPase" evidence="10">
    <location>
        <begin position="668"/>
        <end position="759"/>
    </location>
</feature>